<evidence type="ECO:0000256" key="1">
    <source>
        <dbReference type="ARBA" id="ARBA00004776"/>
    </source>
</evidence>
<organism evidence="6 7">
    <name type="scientific">Paractinoplanes rhizophilus</name>
    <dbReference type="NCBI Taxonomy" id="1416877"/>
    <lineage>
        <taxon>Bacteria</taxon>
        <taxon>Bacillati</taxon>
        <taxon>Actinomycetota</taxon>
        <taxon>Actinomycetes</taxon>
        <taxon>Micromonosporales</taxon>
        <taxon>Micromonosporaceae</taxon>
        <taxon>Paractinoplanes</taxon>
    </lineage>
</organism>
<proteinExistence type="inferred from homology"/>
<evidence type="ECO:0000313" key="6">
    <source>
        <dbReference type="EMBL" id="MFC7272929.1"/>
    </source>
</evidence>
<dbReference type="PANTHER" id="PTHR43179:SF12">
    <property type="entry name" value="GALACTOFURANOSYLTRANSFERASE GLFT2"/>
    <property type="match status" value="1"/>
</dbReference>
<comment type="caution">
    <text evidence="6">The sequence shown here is derived from an EMBL/GenBank/DDBJ whole genome shotgun (WGS) entry which is preliminary data.</text>
</comment>
<evidence type="ECO:0000256" key="4">
    <source>
        <dbReference type="ARBA" id="ARBA00022679"/>
    </source>
</evidence>
<keyword evidence="7" id="KW-1185">Reference proteome</keyword>
<comment type="pathway">
    <text evidence="1">Cell wall biogenesis; cell wall polysaccharide biosynthesis.</text>
</comment>
<dbReference type="GO" id="GO:0016757">
    <property type="term" value="F:glycosyltransferase activity"/>
    <property type="evidence" value="ECO:0007669"/>
    <property type="project" value="UniProtKB-KW"/>
</dbReference>
<evidence type="ECO:0000259" key="5">
    <source>
        <dbReference type="Pfam" id="PF00535"/>
    </source>
</evidence>
<sequence>MSTITAAHGSEQAPHPIETDEVTIVVATRNRADRLAETVPRHRAPVIVVDNASDEPIDVPGADVIHLSRNLGAAARNVGVARAGTPFVAFADDDSYWENGALAGAAAILRAHPRVALLAAEVRVGAEGRLDPVSAAMAAAPLGTPEGAPGPAVLGFLSCAVVVRRDVFLAVGGFQPRLFVYGEEALLAMDLAAAGHLLSYVPSLRVRHLPEPSGRDPRARRRVEARNRLLTALLRRPPATVARTALDAGPVALAAALRHLPWALRHRRRVPPPVEASLRLVADAVGTTGTKAWR</sequence>
<dbReference type="Pfam" id="PF00535">
    <property type="entry name" value="Glycos_transf_2"/>
    <property type="match status" value="1"/>
</dbReference>
<reference evidence="7" key="1">
    <citation type="journal article" date="2019" name="Int. J. Syst. Evol. Microbiol.">
        <title>The Global Catalogue of Microorganisms (GCM) 10K type strain sequencing project: providing services to taxonomists for standard genome sequencing and annotation.</title>
        <authorList>
            <consortium name="The Broad Institute Genomics Platform"/>
            <consortium name="The Broad Institute Genome Sequencing Center for Infectious Disease"/>
            <person name="Wu L."/>
            <person name="Ma J."/>
        </authorList>
    </citation>
    <scope>NUCLEOTIDE SEQUENCE [LARGE SCALE GENOMIC DNA]</scope>
    <source>
        <strain evidence="7">XZYJT-10</strain>
    </source>
</reference>
<protein>
    <submittedName>
        <fullName evidence="6">Glycosyltransferase family 2 protein</fullName>
        <ecNumber evidence="6">2.4.-.-</ecNumber>
    </submittedName>
</protein>
<dbReference type="Proteomes" id="UP001596548">
    <property type="component" value="Unassembled WGS sequence"/>
</dbReference>
<dbReference type="EMBL" id="JBHTBJ010000001">
    <property type="protein sequence ID" value="MFC7272929.1"/>
    <property type="molecule type" value="Genomic_DNA"/>
</dbReference>
<keyword evidence="3 6" id="KW-0328">Glycosyltransferase</keyword>
<evidence type="ECO:0000313" key="7">
    <source>
        <dbReference type="Proteomes" id="UP001596548"/>
    </source>
</evidence>
<comment type="similarity">
    <text evidence="2">Belongs to the glycosyltransferase 2 family.</text>
</comment>
<dbReference type="InterPro" id="IPR001173">
    <property type="entry name" value="Glyco_trans_2-like"/>
</dbReference>
<dbReference type="Gene3D" id="3.90.550.10">
    <property type="entry name" value="Spore Coat Polysaccharide Biosynthesis Protein SpsA, Chain A"/>
    <property type="match status" value="1"/>
</dbReference>
<dbReference type="RefSeq" id="WP_378964374.1">
    <property type="nucleotide sequence ID" value="NZ_JBHTBJ010000001.1"/>
</dbReference>
<evidence type="ECO:0000256" key="2">
    <source>
        <dbReference type="ARBA" id="ARBA00006739"/>
    </source>
</evidence>
<feature type="domain" description="Glycosyltransferase 2-like" evidence="5">
    <location>
        <begin position="23"/>
        <end position="128"/>
    </location>
</feature>
<dbReference type="InterPro" id="IPR029044">
    <property type="entry name" value="Nucleotide-diphossugar_trans"/>
</dbReference>
<name>A0ABW2HJ28_9ACTN</name>
<dbReference type="SUPFAM" id="SSF53448">
    <property type="entry name" value="Nucleotide-diphospho-sugar transferases"/>
    <property type="match status" value="1"/>
</dbReference>
<dbReference type="PANTHER" id="PTHR43179">
    <property type="entry name" value="RHAMNOSYLTRANSFERASE WBBL"/>
    <property type="match status" value="1"/>
</dbReference>
<gene>
    <name evidence="6" type="ORF">ACFQS1_02955</name>
</gene>
<accession>A0ABW2HJ28</accession>
<dbReference type="EC" id="2.4.-.-" evidence="6"/>
<keyword evidence="4 6" id="KW-0808">Transferase</keyword>
<evidence type="ECO:0000256" key="3">
    <source>
        <dbReference type="ARBA" id="ARBA00022676"/>
    </source>
</evidence>